<dbReference type="InterPro" id="IPR011050">
    <property type="entry name" value="Pectin_lyase_fold/virulence"/>
</dbReference>
<dbReference type="InterPro" id="IPR018082">
    <property type="entry name" value="AmbAllergen"/>
</dbReference>
<name>A0A5S9Y1B0_ARATH</name>
<dbReference type="SMART" id="SM00656">
    <property type="entry name" value="Amb_all"/>
    <property type="match status" value="1"/>
</dbReference>
<feature type="chain" id="PRO_5025093166" description="Pectate lyase" evidence="9">
    <location>
        <begin position="35"/>
        <end position="530"/>
    </location>
</feature>
<dbReference type="OrthoDB" id="1637350at2759"/>
<dbReference type="Gene3D" id="2.160.20.10">
    <property type="entry name" value="Single-stranded right-handed beta-helix, Pectin lyase-like"/>
    <property type="match status" value="1"/>
</dbReference>
<sequence>MVAHERRIHNLQKPTCICIIWFCLLVSLSHHGRASSTSASIFNLSLPHQHPFPEHVVLNVQRKLNDSLSRRQLLTYQQDDGTTASSPIPSCITGNPIDDCWRCDPNWSANRQRLADCSIGFGQGTLGGKGGQFYLVTDSSDNDAANPIPGTLRHAVIQPEPLWIIFSSDMGIKLKHELIIGSYKTIDGRGTNIQITGHGCLTIQQVSHVIIHNVHIHHCKPSGNTLVASSPTHVGFRGVSDGDGISVSASHHIWVDHCSLGYCADGLIDVILASTAVTISNNYFSHHDEVMLLGHDDRYTADKGMQVTIAFNHFGEGLVQRMPRCRHGYIHVVNNDFTAWEMYAIGGSASPTINSQGNRYTAPIDPNAKEVTKRVDSNEKHWSGWNWRTEGDVMVNGAFFVPSGDGVSPAYARATSVQPKAAAIIDQLTVNAGVFGDPSGRNGQGGSFPGITDGGGTITRGYSKSGPAGGGSGSDSDDGLFTLIFGNNSGAVALRPGQLCTTIMLFQFDFVHIILSSANGVLIAFTGSKR</sequence>
<comment type="pathway">
    <text evidence="2 9">Glycan metabolism; pectin degradation; 2-dehydro-3-deoxy-D-gluconate from pectin: step 2/5.</text>
</comment>
<dbReference type="EC" id="4.2.2.2" evidence="4 9"/>
<keyword evidence="5 9" id="KW-0479">Metal-binding</keyword>
<evidence type="ECO:0000313" key="13">
    <source>
        <dbReference type="Proteomes" id="UP000434276"/>
    </source>
</evidence>
<dbReference type="SUPFAM" id="SSF51126">
    <property type="entry name" value="Pectin lyase-like"/>
    <property type="match status" value="1"/>
</dbReference>
<evidence type="ECO:0000259" key="11">
    <source>
        <dbReference type="SMART" id="SM00656"/>
    </source>
</evidence>
<comment type="cofactor">
    <cofactor evidence="9">
        <name>Ca(2+)</name>
        <dbReference type="ChEBI" id="CHEBI:29108"/>
    </cofactor>
    <text evidence="9">Binds 1 Ca(2+) ion. Required for its activity.</text>
</comment>
<evidence type="ECO:0000256" key="2">
    <source>
        <dbReference type="ARBA" id="ARBA00005220"/>
    </source>
</evidence>
<evidence type="ECO:0000256" key="3">
    <source>
        <dbReference type="ARBA" id="ARBA00010980"/>
    </source>
</evidence>
<dbReference type="InterPro" id="IPR012334">
    <property type="entry name" value="Pectin_lyas_fold"/>
</dbReference>
<dbReference type="Pfam" id="PF00544">
    <property type="entry name" value="Pectate_lyase_4"/>
    <property type="match status" value="1"/>
</dbReference>
<evidence type="ECO:0000256" key="4">
    <source>
        <dbReference type="ARBA" id="ARBA00012272"/>
    </source>
</evidence>
<dbReference type="PANTHER" id="PTHR31683">
    <property type="entry name" value="PECTATE LYASE 18-RELATED"/>
    <property type="match status" value="1"/>
</dbReference>
<feature type="region of interest" description="Disordered" evidence="10">
    <location>
        <begin position="453"/>
        <end position="474"/>
    </location>
</feature>
<evidence type="ECO:0000256" key="5">
    <source>
        <dbReference type="ARBA" id="ARBA00022723"/>
    </source>
</evidence>
<dbReference type="GO" id="GO:0046872">
    <property type="term" value="F:metal ion binding"/>
    <property type="evidence" value="ECO:0007669"/>
    <property type="project" value="UniProtKB-KW"/>
</dbReference>
<keyword evidence="8 9" id="KW-0456">Lyase</keyword>
<evidence type="ECO:0000256" key="9">
    <source>
        <dbReference type="RuleBase" id="RU361123"/>
    </source>
</evidence>
<evidence type="ECO:0000256" key="10">
    <source>
        <dbReference type="SAM" id="MobiDB-lite"/>
    </source>
</evidence>
<dbReference type="FunFam" id="2.160.20.10:FF:000009">
    <property type="entry name" value="Pectate lyase"/>
    <property type="match status" value="1"/>
</dbReference>
<evidence type="ECO:0000256" key="6">
    <source>
        <dbReference type="ARBA" id="ARBA00022729"/>
    </source>
</evidence>
<dbReference type="InterPro" id="IPR045032">
    <property type="entry name" value="PEL"/>
</dbReference>
<feature type="signal peptide" evidence="9">
    <location>
        <begin position="1"/>
        <end position="34"/>
    </location>
</feature>
<dbReference type="GO" id="GO:0045490">
    <property type="term" value="P:pectin catabolic process"/>
    <property type="evidence" value="ECO:0007669"/>
    <property type="project" value="UniProtKB-UniPathway"/>
</dbReference>
<dbReference type="UniPathway" id="UPA00545">
    <property type="reaction ID" value="UER00824"/>
</dbReference>
<keyword evidence="6 9" id="KW-0732">Signal</keyword>
<dbReference type="InterPro" id="IPR002022">
    <property type="entry name" value="Pec_lyase"/>
</dbReference>
<evidence type="ECO:0000256" key="7">
    <source>
        <dbReference type="ARBA" id="ARBA00022837"/>
    </source>
</evidence>
<dbReference type="Proteomes" id="UP000434276">
    <property type="component" value="Unassembled WGS sequence"/>
</dbReference>
<evidence type="ECO:0000256" key="8">
    <source>
        <dbReference type="ARBA" id="ARBA00023239"/>
    </source>
</evidence>
<dbReference type="ExpressionAtlas" id="A0A5S9Y1B0">
    <property type="expression patterns" value="baseline and differential"/>
</dbReference>
<feature type="domain" description="Pectate lyase" evidence="11">
    <location>
        <begin position="169"/>
        <end position="366"/>
    </location>
</feature>
<organism evidence="12 13">
    <name type="scientific">Arabidopsis thaliana</name>
    <name type="common">Mouse-ear cress</name>
    <dbReference type="NCBI Taxonomy" id="3702"/>
    <lineage>
        <taxon>Eukaryota</taxon>
        <taxon>Viridiplantae</taxon>
        <taxon>Streptophyta</taxon>
        <taxon>Embryophyta</taxon>
        <taxon>Tracheophyta</taxon>
        <taxon>Spermatophyta</taxon>
        <taxon>Magnoliopsida</taxon>
        <taxon>eudicotyledons</taxon>
        <taxon>Gunneridae</taxon>
        <taxon>Pentapetalae</taxon>
        <taxon>rosids</taxon>
        <taxon>malvids</taxon>
        <taxon>Brassicales</taxon>
        <taxon>Brassicaceae</taxon>
        <taxon>Camelineae</taxon>
        <taxon>Arabidopsis</taxon>
    </lineage>
</organism>
<dbReference type="AlphaFoldDB" id="A0A5S9Y1B0"/>
<gene>
    <name evidence="12" type="ORF">C24_LOCUS21132</name>
</gene>
<dbReference type="PRINTS" id="PR00807">
    <property type="entry name" value="AMBALLERGEN"/>
</dbReference>
<dbReference type="GO" id="GO:0030570">
    <property type="term" value="F:pectate lyase activity"/>
    <property type="evidence" value="ECO:0007669"/>
    <property type="project" value="UniProtKB-EC"/>
</dbReference>
<accession>A0A5S9Y1B0</accession>
<dbReference type="EMBL" id="CACSHJ010000096">
    <property type="protein sequence ID" value="CAA0400585.1"/>
    <property type="molecule type" value="Genomic_DNA"/>
</dbReference>
<proteinExistence type="inferred from homology"/>
<comment type="similarity">
    <text evidence="3 9">Belongs to the polysaccharide lyase 1 family.</text>
</comment>
<dbReference type="PANTHER" id="PTHR31683:SF11">
    <property type="entry name" value="PECTATE LYASE"/>
    <property type="match status" value="1"/>
</dbReference>
<protein>
    <recommendedName>
        <fullName evidence="4 9">Pectate lyase</fullName>
        <ecNumber evidence="4 9">4.2.2.2</ecNumber>
    </recommendedName>
</protein>
<comment type="catalytic activity">
    <reaction evidence="1 9">
        <text>Eliminative cleavage of (1-&gt;4)-alpha-D-galacturonan to give oligosaccharides with 4-deoxy-alpha-D-galact-4-enuronosyl groups at their non-reducing ends.</text>
        <dbReference type="EC" id="4.2.2.2"/>
    </reaction>
</comment>
<keyword evidence="7 9" id="KW-0106">Calcium</keyword>
<reference evidence="12 13" key="1">
    <citation type="submission" date="2019-12" db="EMBL/GenBank/DDBJ databases">
        <authorList>
            <person name="Jiao W.-B."/>
            <person name="Schneeberger K."/>
        </authorList>
    </citation>
    <scope>NUCLEOTIDE SEQUENCE [LARGE SCALE GENOMIC DNA]</scope>
    <source>
        <strain evidence="13">cv. C24</strain>
    </source>
</reference>
<evidence type="ECO:0000256" key="1">
    <source>
        <dbReference type="ARBA" id="ARBA00000695"/>
    </source>
</evidence>
<evidence type="ECO:0000313" key="12">
    <source>
        <dbReference type="EMBL" id="CAA0400585.1"/>
    </source>
</evidence>